<dbReference type="Proteomes" id="UP000593567">
    <property type="component" value="Unassembled WGS sequence"/>
</dbReference>
<sequence>MPQNILSELPVGRCESNTTFSCVFDNIQRFRIRAAYKDLRGELLFTDVLDGQSGQIKMVAEESVKCEESSLYIKDEFGLPQISCFFGTRDIATTVRVYDSCDALLGYIRRENVDSFSILDAVYNKTCILVQRKTCPFPYFQVVSTTCVPNKPIARIYEDRYTVVVDVECSIEPQQKALLLVFAHVQASVLLNNKQPYPPVVCSYPYRPSTE</sequence>
<organism evidence="1 2">
    <name type="scientific">Bugula neritina</name>
    <name type="common">Brown bryozoan</name>
    <name type="synonym">Sertularia neritina</name>
    <dbReference type="NCBI Taxonomy" id="10212"/>
    <lineage>
        <taxon>Eukaryota</taxon>
        <taxon>Metazoa</taxon>
        <taxon>Spiralia</taxon>
        <taxon>Lophotrochozoa</taxon>
        <taxon>Bryozoa</taxon>
        <taxon>Gymnolaemata</taxon>
        <taxon>Cheilostomatida</taxon>
        <taxon>Flustrina</taxon>
        <taxon>Buguloidea</taxon>
        <taxon>Bugulidae</taxon>
        <taxon>Bugula</taxon>
    </lineage>
</organism>
<accession>A0A7J7J892</accession>
<name>A0A7J7J892_BUGNE</name>
<dbReference type="AlphaFoldDB" id="A0A7J7J892"/>
<dbReference type="EMBL" id="VXIV02002852">
    <property type="protein sequence ID" value="KAF6022432.1"/>
    <property type="molecule type" value="Genomic_DNA"/>
</dbReference>
<proteinExistence type="predicted"/>
<reference evidence="1" key="1">
    <citation type="submission" date="2020-06" db="EMBL/GenBank/DDBJ databases">
        <title>Draft genome of Bugula neritina, a colonial animal packing powerful symbionts and potential medicines.</title>
        <authorList>
            <person name="Rayko M."/>
        </authorList>
    </citation>
    <scope>NUCLEOTIDE SEQUENCE [LARGE SCALE GENOMIC DNA]</scope>
    <source>
        <strain evidence="1">Kwan_BN1</strain>
    </source>
</reference>
<protein>
    <submittedName>
        <fullName evidence="1">Uncharacterized protein</fullName>
    </submittedName>
</protein>
<keyword evidence="2" id="KW-1185">Reference proteome</keyword>
<evidence type="ECO:0000313" key="1">
    <source>
        <dbReference type="EMBL" id="KAF6022432.1"/>
    </source>
</evidence>
<comment type="caution">
    <text evidence="1">The sequence shown here is derived from an EMBL/GenBank/DDBJ whole genome shotgun (WGS) entry which is preliminary data.</text>
</comment>
<evidence type="ECO:0000313" key="2">
    <source>
        <dbReference type="Proteomes" id="UP000593567"/>
    </source>
</evidence>
<gene>
    <name evidence="1" type="ORF">EB796_019278</name>
</gene>